<dbReference type="Pfam" id="PF10987">
    <property type="entry name" value="DUF2806"/>
    <property type="match status" value="1"/>
</dbReference>
<name>A0ABQ1ML36_9SPHI</name>
<evidence type="ECO:0008006" key="3">
    <source>
        <dbReference type="Google" id="ProtNLM"/>
    </source>
</evidence>
<sequence length="353" mass="39897">MGKKANYISFSYIQHIHSDNFIYGIINTIKKVFRIFTGQKLEIMAEQTNKSLLELIKSVSIPEIIKNNAIIALANGLGKIISSGAEIPVAYFERISQNIKAKGNAEVKMINAAAESATKLFHTDNDLANVALEHFGRNIIKQYLNRQQVAQKTIENLQTINPDSDSTRTIDNDWLTQFWNLSETKTQEDVQEILSKILTKEIVNPGSISPYTLQLLSILTSDIGNSFQRLCNLSIDDGRSCYIIHPNVFPFQNIGPLEDYEISYDDLFDLDGLRLIRSAEALRVNYGQLPDSMVEIINYAGIEAKINFSEKQVCLIQLTKSGRELRNLLSLTENKKYTLRLQELLKDAFEVVG</sequence>
<keyword evidence="2" id="KW-1185">Reference proteome</keyword>
<organism evidence="1 2">
    <name type="scientific">Parapedobacter defluvii</name>
    <dbReference type="NCBI Taxonomy" id="2045106"/>
    <lineage>
        <taxon>Bacteria</taxon>
        <taxon>Pseudomonadati</taxon>
        <taxon>Bacteroidota</taxon>
        <taxon>Sphingobacteriia</taxon>
        <taxon>Sphingobacteriales</taxon>
        <taxon>Sphingobacteriaceae</taxon>
        <taxon>Parapedobacter</taxon>
    </lineage>
</organism>
<gene>
    <name evidence="1" type="ORF">GCM10011386_38260</name>
</gene>
<accession>A0ABQ1ML36</accession>
<dbReference type="EMBL" id="BMIK01000018">
    <property type="protein sequence ID" value="GGC42396.1"/>
    <property type="molecule type" value="Genomic_DNA"/>
</dbReference>
<evidence type="ECO:0000313" key="2">
    <source>
        <dbReference type="Proteomes" id="UP000597338"/>
    </source>
</evidence>
<evidence type="ECO:0000313" key="1">
    <source>
        <dbReference type="EMBL" id="GGC42396.1"/>
    </source>
</evidence>
<proteinExistence type="predicted"/>
<dbReference type="InterPro" id="IPR021254">
    <property type="entry name" value="DUF2806"/>
</dbReference>
<comment type="caution">
    <text evidence="1">The sequence shown here is derived from an EMBL/GenBank/DDBJ whole genome shotgun (WGS) entry which is preliminary data.</text>
</comment>
<reference evidence="2" key="1">
    <citation type="journal article" date="2019" name="Int. J. Syst. Evol. Microbiol.">
        <title>The Global Catalogue of Microorganisms (GCM) 10K type strain sequencing project: providing services to taxonomists for standard genome sequencing and annotation.</title>
        <authorList>
            <consortium name="The Broad Institute Genomics Platform"/>
            <consortium name="The Broad Institute Genome Sequencing Center for Infectious Disease"/>
            <person name="Wu L."/>
            <person name="Ma J."/>
        </authorList>
    </citation>
    <scope>NUCLEOTIDE SEQUENCE [LARGE SCALE GENOMIC DNA]</scope>
    <source>
        <strain evidence="2">CGMCC 1.15342</strain>
    </source>
</reference>
<dbReference type="RefSeq" id="WP_188753075.1">
    <property type="nucleotide sequence ID" value="NZ_BMIK01000018.1"/>
</dbReference>
<dbReference type="Proteomes" id="UP000597338">
    <property type="component" value="Unassembled WGS sequence"/>
</dbReference>
<protein>
    <recommendedName>
        <fullName evidence="3">DUF4393 domain-containing protein</fullName>
    </recommendedName>
</protein>